<keyword evidence="4" id="KW-0862">Zinc</keyword>
<dbReference type="PANTHER" id="PTHR11271">
    <property type="entry name" value="GUANINE DEAMINASE"/>
    <property type="match status" value="1"/>
</dbReference>
<gene>
    <name evidence="6" type="ORF">SPHA_50257</name>
</gene>
<protein>
    <submittedName>
        <fullName evidence="6">E3.5.4.3</fullName>
        <ecNumber evidence="6">3.5.4.3</ecNumber>
    </submittedName>
</protein>
<dbReference type="SUPFAM" id="SSF51556">
    <property type="entry name" value="Metallo-dependent hydrolases"/>
    <property type="match status" value="1"/>
</dbReference>
<dbReference type="GO" id="GO:0005829">
    <property type="term" value="C:cytosol"/>
    <property type="evidence" value="ECO:0007669"/>
    <property type="project" value="TreeGrafter"/>
</dbReference>
<dbReference type="AlphaFoldDB" id="A0A812D6D0"/>
<comment type="cofactor">
    <cofactor evidence="1">
        <name>Zn(2+)</name>
        <dbReference type="ChEBI" id="CHEBI:29105"/>
    </cofactor>
</comment>
<dbReference type="Gene3D" id="3.20.20.140">
    <property type="entry name" value="Metal-dependent hydrolases"/>
    <property type="match status" value="1"/>
</dbReference>
<comment type="caution">
    <text evidence="6">The sequence shown here is derived from an EMBL/GenBank/DDBJ whole genome shotgun (WGS) entry which is preliminary data.</text>
</comment>
<evidence type="ECO:0000313" key="7">
    <source>
        <dbReference type="Proteomes" id="UP000597762"/>
    </source>
</evidence>
<dbReference type="GO" id="GO:0008270">
    <property type="term" value="F:zinc ion binding"/>
    <property type="evidence" value="ECO:0007669"/>
    <property type="project" value="TreeGrafter"/>
</dbReference>
<dbReference type="Proteomes" id="UP000597762">
    <property type="component" value="Unassembled WGS sequence"/>
</dbReference>
<organism evidence="6 7">
    <name type="scientific">Acanthosepion pharaonis</name>
    <name type="common">Pharaoh cuttlefish</name>
    <name type="synonym">Sepia pharaonis</name>
    <dbReference type="NCBI Taxonomy" id="158019"/>
    <lineage>
        <taxon>Eukaryota</taxon>
        <taxon>Metazoa</taxon>
        <taxon>Spiralia</taxon>
        <taxon>Lophotrochozoa</taxon>
        <taxon>Mollusca</taxon>
        <taxon>Cephalopoda</taxon>
        <taxon>Coleoidea</taxon>
        <taxon>Decapodiformes</taxon>
        <taxon>Sepiida</taxon>
        <taxon>Sepiina</taxon>
        <taxon>Sepiidae</taxon>
        <taxon>Acanthosepion</taxon>
    </lineage>
</organism>
<dbReference type="InterPro" id="IPR006680">
    <property type="entry name" value="Amidohydro-rel"/>
</dbReference>
<dbReference type="OrthoDB" id="194468at2759"/>
<sequence>MVFDQIVCVYILSLKDIQKSHFLIYTSPSHNTSFLAEKFHLFSRYSNSRKLQTDESDKLKEMEWKDISVFIGCFAHSTWTTALEISPNMVIGVYNGKILFIENKENLPKLIKEYNLLKERIRYLEDREILIPGFVDCHNHASQFLNSGVEKFEDVQFAKDAYIAAVSTFVKNGTTTACYFATIHTDASLLLCDIAEKIGQRAYVGKVCMDQNEGSSYKENTKESLQETERFIETVQKRKYRLITPVVTPRFALSCTEKLMKGLAQIADKYDLPIQTHINENKKEIAEVEKRFPNKTYAETYDAMGLLKNKTILAHNIHCPHQDIKLIKKKESSVCHCPNSNTNLQSGMFWARQHLDADIKLGLGTGEYLQDL</sequence>
<evidence type="ECO:0000259" key="5">
    <source>
        <dbReference type="Pfam" id="PF01979"/>
    </source>
</evidence>
<evidence type="ECO:0000256" key="4">
    <source>
        <dbReference type="ARBA" id="ARBA00022833"/>
    </source>
</evidence>
<dbReference type="EC" id="3.5.4.3" evidence="6"/>
<dbReference type="GO" id="GO:0046098">
    <property type="term" value="P:guanine metabolic process"/>
    <property type="evidence" value="ECO:0007669"/>
    <property type="project" value="TreeGrafter"/>
</dbReference>
<keyword evidence="2" id="KW-0479">Metal-binding</keyword>
<dbReference type="PANTHER" id="PTHR11271:SF6">
    <property type="entry name" value="GUANINE DEAMINASE"/>
    <property type="match status" value="1"/>
</dbReference>
<proteinExistence type="predicted"/>
<evidence type="ECO:0000313" key="6">
    <source>
        <dbReference type="EMBL" id="CAE1294218.1"/>
    </source>
</evidence>
<feature type="domain" description="Amidohydrolase-related" evidence="5">
    <location>
        <begin position="129"/>
        <end position="365"/>
    </location>
</feature>
<evidence type="ECO:0000256" key="1">
    <source>
        <dbReference type="ARBA" id="ARBA00001947"/>
    </source>
</evidence>
<accession>A0A812D6D0</accession>
<reference evidence="6" key="1">
    <citation type="submission" date="2021-01" db="EMBL/GenBank/DDBJ databases">
        <authorList>
            <person name="Li R."/>
            <person name="Bekaert M."/>
        </authorList>
    </citation>
    <scope>NUCLEOTIDE SEQUENCE</scope>
    <source>
        <strain evidence="6">Farmed</strain>
    </source>
</reference>
<keyword evidence="3 6" id="KW-0378">Hydrolase</keyword>
<dbReference type="InterPro" id="IPR032466">
    <property type="entry name" value="Metal_Hydrolase"/>
</dbReference>
<name>A0A812D6D0_ACAPH</name>
<dbReference type="InterPro" id="IPR051607">
    <property type="entry name" value="Metallo-dep_hydrolases"/>
</dbReference>
<evidence type="ECO:0000256" key="2">
    <source>
        <dbReference type="ARBA" id="ARBA00022723"/>
    </source>
</evidence>
<dbReference type="EMBL" id="CAHIKZ030002940">
    <property type="protein sequence ID" value="CAE1294218.1"/>
    <property type="molecule type" value="Genomic_DNA"/>
</dbReference>
<keyword evidence="7" id="KW-1185">Reference proteome</keyword>
<dbReference type="Pfam" id="PF01979">
    <property type="entry name" value="Amidohydro_1"/>
    <property type="match status" value="1"/>
</dbReference>
<dbReference type="GO" id="GO:0008892">
    <property type="term" value="F:guanine deaminase activity"/>
    <property type="evidence" value="ECO:0007669"/>
    <property type="project" value="UniProtKB-EC"/>
</dbReference>
<evidence type="ECO:0000256" key="3">
    <source>
        <dbReference type="ARBA" id="ARBA00022801"/>
    </source>
</evidence>